<proteinExistence type="predicted"/>
<dbReference type="EMBL" id="BK032511">
    <property type="protein sequence ID" value="DAF44352.1"/>
    <property type="molecule type" value="Genomic_DNA"/>
</dbReference>
<name>A0A8S5S0B3_9CAUD</name>
<reference evidence="1" key="1">
    <citation type="journal article" date="2021" name="Proc. Natl. Acad. Sci. U.S.A.">
        <title>A Catalog of Tens of Thousands of Viruses from Human Metagenomes Reveals Hidden Associations with Chronic Diseases.</title>
        <authorList>
            <person name="Tisza M.J."/>
            <person name="Buck C.B."/>
        </authorList>
    </citation>
    <scope>NUCLEOTIDE SEQUENCE</scope>
    <source>
        <strain evidence="1">Ct8Lf7</strain>
    </source>
</reference>
<accession>A0A8S5S0B3</accession>
<evidence type="ECO:0000313" key="1">
    <source>
        <dbReference type="EMBL" id="DAF44352.1"/>
    </source>
</evidence>
<protein>
    <submittedName>
        <fullName evidence="1">Uncharacterized protein</fullName>
    </submittedName>
</protein>
<organism evidence="1">
    <name type="scientific">Podoviridae sp. ct8Lf7</name>
    <dbReference type="NCBI Taxonomy" id="2827723"/>
    <lineage>
        <taxon>Viruses</taxon>
        <taxon>Duplodnaviria</taxon>
        <taxon>Heunggongvirae</taxon>
        <taxon>Uroviricota</taxon>
        <taxon>Caudoviricetes</taxon>
    </lineage>
</organism>
<sequence>MFLIPIILVFSNKHKIIPFHSFTSQTFFCYKDFVCLFFSVILP</sequence>